<keyword evidence="1" id="KW-0472">Membrane</keyword>
<dbReference type="Proteomes" id="UP001527052">
    <property type="component" value="Unassembled WGS sequence"/>
</dbReference>
<dbReference type="RefSeq" id="WP_268639213.1">
    <property type="nucleotide sequence ID" value="NZ_JAMDLZ010000041.1"/>
</dbReference>
<sequence length="96" mass="11083">MKNKIHNCNDKVERDNIKNLKLSIKYGVISFVIILISWIFINVINSEKVGITTMDIDKLFNVIRNTGISSILSSIFAGLIIGIVFYFYIFPRRTRN</sequence>
<keyword evidence="1" id="KW-1133">Transmembrane helix</keyword>
<keyword evidence="1" id="KW-0812">Transmembrane</keyword>
<keyword evidence="3" id="KW-1185">Reference proteome</keyword>
<feature type="transmembrane region" description="Helical" evidence="1">
    <location>
        <begin position="68"/>
        <end position="90"/>
    </location>
</feature>
<organism evidence="2 3">
    <name type="scientific">Lysinibacillus xylanilyticus</name>
    <dbReference type="NCBI Taxonomy" id="582475"/>
    <lineage>
        <taxon>Bacteria</taxon>
        <taxon>Bacillati</taxon>
        <taxon>Bacillota</taxon>
        <taxon>Bacilli</taxon>
        <taxon>Bacillales</taxon>
        <taxon>Bacillaceae</taxon>
        <taxon>Lysinibacillus</taxon>
    </lineage>
</organism>
<name>A0ABT4EXM2_9BACI</name>
<feature type="transmembrane region" description="Helical" evidence="1">
    <location>
        <begin position="24"/>
        <end position="44"/>
    </location>
</feature>
<reference evidence="2 3" key="1">
    <citation type="submission" date="2022-05" db="EMBL/GenBank/DDBJ databases">
        <title>Genome Sequencing of Bee-Associated Microbes.</title>
        <authorList>
            <person name="Dunlap C."/>
        </authorList>
    </citation>
    <scope>NUCLEOTIDE SEQUENCE [LARGE SCALE GENOMIC DNA]</scope>
    <source>
        <strain evidence="2 3">NRRL BD-083</strain>
    </source>
</reference>
<comment type="caution">
    <text evidence="2">The sequence shown here is derived from an EMBL/GenBank/DDBJ whole genome shotgun (WGS) entry which is preliminary data.</text>
</comment>
<proteinExistence type="predicted"/>
<evidence type="ECO:0000256" key="1">
    <source>
        <dbReference type="SAM" id="Phobius"/>
    </source>
</evidence>
<evidence type="ECO:0000313" key="2">
    <source>
        <dbReference type="EMBL" id="MCY9549231.1"/>
    </source>
</evidence>
<protein>
    <submittedName>
        <fullName evidence="2">Uncharacterized protein</fullName>
    </submittedName>
</protein>
<evidence type="ECO:0000313" key="3">
    <source>
        <dbReference type="Proteomes" id="UP001527052"/>
    </source>
</evidence>
<gene>
    <name evidence="2" type="ORF">M5W82_20330</name>
</gene>
<accession>A0ABT4EXM2</accession>
<dbReference type="EMBL" id="JAMDLZ010000041">
    <property type="protein sequence ID" value="MCY9549231.1"/>
    <property type="molecule type" value="Genomic_DNA"/>
</dbReference>